<comment type="subcellular location">
    <subcellularLocation>
        <location evidence="1">Cell membrane</location>
        <topology evidence="1">Multi-pass membrane protein</topology>
    </subcellularLocation>
</comment>
<feature type="transmembrane region" description="Helical" evidence="8">
    <location>
        <begin position="220"/>
        <end position="241"/>
    </location>
</feature>
<dbReference type="eggNOG" id="COG2259">
    <property type="taxonomic scope" value="Bacteria"/>
</dbReference>
<evidence type="ECO:0000256" key="6">
    <source>
        <dbReference type="ARBA" id="ARBA00023136"/>
    </source>
</evidence>
<gene>
    <name evidence="9" type="ORF">HMPREF1219_00391</name>
</gene>
<dbReference type="PATRIC" id="fig|1125779.3.peg.380"/>
<keyword evidence="10" id="KW-1185">Reference proteome</keyword>
<evidence type="ECO:0000313" key="9">
    <source>
        <dbReference type="EMBL" id="EPD70579.1"/>
    </source>
</evidence>
<keyword evidence="4 8" id="KW-0812">Transmembrane</keyword>
<name>S3A2X5_9CORY</name>
<feature type="region of interest" description="Disordered" evidence="7">
    <location>
        <begin position="1"/>
        <end position="31"/>
    </location>
</feature>
<evidence type="ECO:0000256" key="3">
    <source>
        <dbReference type="ARBA" id="ARBA00022475"/>
    </source>
</evidence>
<dbReference type="InterPro" id="IPR051907">
    <property type="entry name" value="DoxX-like_oxidoreductase"/>
</dbReference>
<evidence type="ECO:0000256" key="1">
    <source>
        <dbReference type="ARBA" id="ARBA00004651"/>
    </source>
</evidence>
<accession>S3A2X5</accession>
<proteinExistence type="inferred from homology"/>
<dbReference type="PANTHER" id="PTHR33452">
    <property type="entry name" value="OXIDOREDUCTASE CATD-RELATED"/>
    <property type="match status" value="1"/>
</dbReference>
<keyword evidence="6 8" id="KW-0472">Membrane</keyword>
<dbReference type="Pfam" id="PF07681">
    <property type="entry name" value="DoxX"/>
    <property type="match status" value="1"/>
</dbReference>
<keyword evidence="5 8" id="KW-1133">Transmembrane helix</keyword>
<evidence type="ECO:0000256" key="7">
    <source>
        <dbReference type="SAM" id="MobiDB-lite"/>
    </source>
</evidence>
<reference evidence="9 10" key="1">
    <citation type="submission" date="2013-05" db="EMBL/GenBank/DDBJ databases">
        <title>The Genome Sequence of Corynebacterium pyruviciproducens 1773O (ATCC BAA-1742).</title>
        <authorList>
            <consortium name="The Broad Institute Genomics Platform"/>
            <person name="Earl A."/>
            <person name="Ward D."/>
            <person name="Feldgarden M."/>
            <person name="Gevers D."/>
            <person name="Tong J."/>
            <person name="Walker B."/>
            <person name="Young S."/>
            <person name="Zeng Q."/>
            <person name="Gargeya S."/>
            <person name="Fitzgerald M."/>
            <person name="Haas B."/>
            <person name="Abouelleil A."/>
            <person name="Allen A.W."/>
            <person name="Alvarado L."/>
            <person name="Arachchi H.M."/>
            <person name="Berlin A.M."/>
            <person name="Chapman S.B."/>
            <person name="Gainer-Dewar J."/>
            <person name="Goldberg J."/>
            <person name="Griggs A."/>
            <person name="Gujja S."/>
            <person name="Hansen M."/>
            <person name="Howarth C."/>
            <person name="Imamovic A."/>
            <person name="Ireland A."/>
            <person name="Larimer J."/>
            <person name="McCowan C."/>
            <person name="Murphy C."/>
            <person name="Pearson M."/>
            <person name="Poon T.W."/>
            <person name="Priest M."/>
            <person name="Roberts A."/>
            <person name="Saif S."/>
            <person name="Shea T."/>
            <person name="Sisk P."/>
            <person name="Sykes S."/>
            <person name="Wortman J."/>
            <person name="Nusbaum C."/>
            <person name="Birren B."/>
        </authorList>
    </citation>
    <scope>NUCLEOTIDE SEQUENCE [LARGE SCALE GENOMIC DNA]</scope>
    <source>
        <strain evidence="9 10">ATCC BAA-1742</strain>
    </source>
</reference>
<evidence type="ECO:0000256" key="5">
    <source>
        <dbReference type="ARBA" id="ARBA00022989"/>
    </source>
</evidence>
<feature type="transmembrane region" description="Helical" evidence="8">
    <location>
        <begin position="181"/>
        <end position="200"/>
    </location>
</feature>
<keyword evidence="3" id="KW-1003">Cell membrane</keyword>
<evidence type="ECO:0000313" key="10">
    <source>
        <dbReference type="Proteomes" id="UP000014408"/>
    </source>
</evidence>
<dbReference type="Proteomes" id="UP000014408">
    <property type="component" value="Unassembled WGS sequence"/>
</dbReference>
<dbReference type="AlphaFoldDB" id="S3A2X5"/>
<protein>
    <recommendedName>
        <fullName evidence="11">DoxX family protein</fullName>
    </recommendedName>
</protein>
<organism evidence="9 10">
    <name type="scientific">Corynebacterium pyruviciproducens ATCC BAA-1742</name>
    <dbReference type="NCBI Taxonomy" id="1125779"/>
    <lineage>
        <taxon>Bacteria</taxon>
        <taxon>Bacillati</taxon>
        <taxon>Actinomycetota</taxon>
        <taxon>Actinomycetes</taxon>
        <taxon>Mycobacteriales</taxon>
        <taxon>Corynebacteriaceae</taxon>
        <taxon>Corynebacterium</taxon>
    </lineage>
</organism>
<dbReference type="GO" id="GO:0005886">
    <property type="term" value="C:plasma membrane"/>
    <property type="evidence" value="ECO:0007669"/>
    <property type="project" value="UniProtKB-SubCell"/>
</dbReference>
<evidence type="ECO:0000256" key="4">
    <source>
        <dbReference type="ARBA" id="ARBA00022692"/>
    </source>
</evidence>
<dbReference type="PANTHER" id="PTHR33452:SF1">
    <property type="entry name" value="INNER MEMBRANE PROTEIN YPHA-RELATED"/>
    <property type="match status" value="1"/>
</dbReference>
<dbReference type="STRING" id="1125779.HMPREF1219_00391"/>
<evidence type="ECO:0008006" key="11">
    <source>
        <dbReference type="Google" id="ProtNLM"/>
    </source>
</evidence>
<evidence type="ECO:0000256" key="8">
    <source>
        <dbReference type="SAM" id="Phobius"/>
    </source>
</evidence>
<comment type="caution">
    <text evidence="9">The sequence shown here is derived from an EMBL/GenBank/DDBJ whole genome shotgun (WGS) entry which is preliminary data.</text>
</comment>
<feature type="transmembrane region" description="Helical" evidence="8">
    <location>
        <begin position="248"/>
        <end position="267"/>
    </location>
</feature>
<dbReference type="InterPro" id="IPR032808">
    <property type="entry name" value="DoxX"/>
</dbReference>
<dbReference type="RefSeq" id="WP_016457313.1">
    <property type="nucleotide sequence ID" value="NZ_KE150446.1"/>
</dbReference>
<feature type="region of interest" description="Disordered" evidence="7">
    <location>
        <begin position="56"/>
        <end position="81"/>
    </location>
</feature>
<feature type="transmembrane region" description="Helical" evidence="8">
    <location>
        <begin position="314"/>
        <end position="333"/>
    </location>
</feature>
<evidence type="ECO:0000256" key="2">
    <source>
        <dbReference type="ARBA" id="ARBA00006679"/>
    </source>
</evidence>
<sequence length="341" mass="35182">MDTNEKNTKPDKASSVDFGAEVPTYDASKDARTEVFSTTPKADAVASDLKTEVFSTPNKSGLAGLAGRAKPQVISPKQDSAQTEVLDSTGTSYDDADFAPTAQTEAVFTSQPAQADTETRFSPVSSFAGTSAAATTVSPGVPLVGAPEPGYATVAEAPGADAVAVEEPEDPRRGTMDFGLLLLRIVLGGYLIFEALKVFFNLGGSEGLAGVKEAFAAYAYPTALAIVVPTLALTAGVFILLGLLTPVAAAVAVIATGFGALHALIQYDTTSLFAVDNAVILALILLGLALVVQFTGPGTIALDFSRSWAKRPLASSWIWCIVGIVAAGAMWWFGTGINPLG</sequence>
<feature type="transmembrane region" description="Helical" evidence="8">
    <location>
        <begin position="279"/>
        <end position="302"/>
    </location>
</feature>
<feature type="compositionally biased region" description="Basic and acidic residues" evidence="7">
    <location>
        <begin position="1"/>
        <end position="14"/>
    </location>
</feature>
<dbReference type="HOGENOM" id="CLU_045650_0_0_11"/>
<dbReference type="EMBL" id="ATBY01000006">
    <property type="protein sequence ID" value="EPD70579.1"/>
    <property type="molecule type" value="Genomic_DNA"/>
</dbReference>
<comment type="similarity">
    <text evidence="2">Belongs to the DoxX family.</text>
</comment>